<comment type="caution">
    <text evidence="1">The sequence shown here is derived from an EMBL/GenBank/DDBJ whole genome shotgun (WGS) entry which is preliminary data.</text>
</comment>
<organism evidence="1 2">
    <name type="scientific">Engystomops pustulosus</name>
    <name type="common">Tungara frog</name>
    <name type="synonym">Physalaemus pustulosus</name>
    <dbReference type="NCBI Taxonomy" id="76066"/>
    <lineage>
        <taxon>Eukaryota</taxon>
        <taxon>Metazoa</taxon>
        <taxon>Chordata</taxon>
        <taxon>Craniata</taxon>
        <taxon>Vertebrata</taxon>
        <taxon>Euteleostomi</taxon>
        <taxon>Amphibia</taxon>
        <taxon>Batrachia</taxon>
        <taxon>Anura</taxon>
        <taxon>Neobatrachia</taxon>
        <taxon>Hyloidea</taxon>
        <taxon>Leptodactylidae</taxon>
        <taxon>Leiuperinae</taxon>
        <taxon>Engystomops</taxon>
    </lineage>
</organism>
<dbReference type="Proteomes" id="UP000824782">
    <property type="component" value="Unassembled WGS sequence"/>
</dbReference>
<name>A0AAV6YKS2_ENGPU</name>
<dbReference type="AlphaFoldDB" id="A0AAV6YKS2"/>
<reference evidence="1" key="1">
    <citation type="thesis" date="2020" institute="ProQuest LLC" country="789 East Eisenhower Parkway, Ann Arbor, MI, USA">
        <title>Comparative Genomics and Chromosome Evolution.</title>
        <authorList>
            <person name="Mudd A.B."/>
        </authorList>
    </citation>
    <scope>NUCLEOTIDE SEQUENCE</scope>
    <source>
        <strain evidence="1">237g6f4</strain>
        <tissue evidence="1">Blood</tissue>
    </source>
</reference>
<gene>
    <name evidence="1" type="ORF">GDO81_019515</name>
</gene>
<evidence type="ECO:0000313" key="2">
    <source>
        <dbReference type="Proteomes" id="UP000824782"/>
    </source>
</evidence>
<accession>A0AAV6YKS2</accession>
<protein>
    <submittedName>
        <fullName evidence="1">Uncharacterized protein</fullName>
    </submittedName>
</protein>
<proteinExistence type="predicted"/>
<dbReference type="EMBL" id="WNYA01106581">
    <property type="protein sequence ID" value="KAG8534448.1"/>
    <property type="molecule type" value="Genomic_DNA"/>
</dbReference>
<keyword evidence="2" id="KW-1185">Reference proteome</keyword>
<sequence>MVCSTWCQMDISHFYGKFSLCATSSPYRHLSIATWPWSLYGCALLQTASQIYMAIIRESQFPSHTTVTYYKVIYNCKGVT</sequence>
<evidence type="ECO:0000313" key="1">
    <source>
        <dbReference type="EMBL" id="KAG8534448.1"/>
    </source>
</evidence>